<comment type="subunit">
    <text evidence="6">Homodimer; dimerization is reversible, and the dimeric form is the active one.</text>
</comment>
<dbReference type="Pfam" id="PF02253">
    <property type="entry name" value="PLA1"/>
    <property type="match status" value="1"/>
</dbReference>
<keyword evidence="17 20" id="KW-0472">Membrane</keyword>
<evidence type="ECO:0000256" key="14">
    <source>
        <dbReference type="ARBA" id="ARBA00022837"/>
    </source>
</evidence>
<evidence type="ECO:0000256" key="17">
    <source>
        <dbReference type="ARBA" id="ARBA00023136"/>
    </source>
</evidence>
<feature type="transmembrane region" description="Helical" evidence="20">
    <location>
        <begin position="12"/>
        <end position="29"/>
    </location>
</feature>
<comment type="cofactor">
    <cofactor evidence="3">
        <name>Ca(2+)</name>
        <dbReference type="ChEBI" id="CHEBI:29108"/>
    </cofactor>
</comment>
<dbReference type="SUPFAM" id="SSF56931">
    <property type="entry name" value="Outer membrane phospholipase A (OMPLA)"/>
    <property type="match status" value="1"/>
</dbReference>
<sequence length="288" mass="33436">MNFKDQLVNKQFYLTSTLIVFIILCTSSIKTQAQSRSREEIKDTIKSMPSFSIYQDNYFISGVPTNKEITKQNSDIKYQISFKQMVTRATLPFNSYLFLTYSQKAFWDVYKRSSPFAEVNFNPGVGVGKPVFNKNDKIVGLAEFKMEHESNGRDSIASRSWNRFTLTYSTMVGRHGMLILRGWLPFAYKESNADILDYVGLGEAKFEYHIVEDKLITDITIRKGLKDWRGAISSRLLYKLFNNSSNQYLMLEWFAGHSESLIDYREYTSMIRLGYVIKSSDLNLLRDK</sequence>
<keyword evidence="20" id="KW-1133">Transmembrane helix</keyword>
<evidence type="ECO:0000256" key="4">
    <source>
        <dbReference type="ARBA" id="ARBA00004571"/>
    </source>
</evidence>
<evidence type="ECO:0000256" key="19">
    <source>
        <dbReference type="ARBA" id="ARBA00032375"/>
    </source>
</evidence>
<evidence type="ECO:0000256" key="10">
    <source>
        <dbReference type="ARBA" id="ARBA00022692"/>
    </source>
</evidence>
<keyword evidence="12" id="KW-0732">Signal</keyword>
<dbReference type="EMBL" id="JAKGTH010000006">
    <property type="protein sequence ID" value="MCF4100539.1"/>
    <property type="molecule type" value="Genomic_DNA"/>
</dbReference>
<evidence type="ECO:0000256" key="8">
    <source>
        <dbReference type="ARBA" id="ARBA00013278"/>
    </source>
</evidence>
<evidence type="ECO:0000256" key="13">
    <source>
        <dbReference type="ARBA" id="ARBA00022801"/>
    </source>
</evidence>
<evidence type="ECO:0000313" key="22">
    <source>
        <dbReference type="Proteomes" id="UP001179363"/>
    </source>
</evidence>
<comment type="caution">
    <text evidence="21">The sequence shown here is derived from an EMBL/GenBank/DDBJ whole genome shotgun (WGS) entry which is preliminary data.</text>
</comment>
<comment type="catalytic activity">
    <reaction evidence="1">
        <text>a 1,2-diacyl-sn-glycero-3-phosphocholine + H2O = a 2-acyl-sn-glycero-3-phosphocholine + a fatty acid + H(+)</text>
        <dbReference type="Rhea" id="RHEA:18689"/>
        <dbReference type="ChEBI" id="CHEBI:15377"/>
        <dbReference type="ChEBI" id="CHEBI:15378"/>
        <dbReference type="ChEBI" id="CHEBI:28868"/>
        <dbReference type="ChEBI" id="CHEBI:57643"/>
        <dbReference type="ChEBI" id="CHEBI:57875"/>
        <dbReference type="EC" id="3.1.1.32"/>
    </reaction>
</comment>
<dbReference type="EC" id="3.1.1.4" evidence="8"/>
<keyword evidence="11" id="KW-0479">Metal-binding</keyword>
<keyword evidence="9" id="KW-1134">Transmembrane beta strand</keyword>
<evidence type="ECO:0000256" key="3">
    <source>
        <dbReference type="ARBA" id="ARBA00001913"/>
    </source>
</evidence>
<keyword evidence="14" id="KW-0106">Calcium</keyword>
<keyword evidence="22" id="KW-1185">Reference proteome</keyword>
<dbReference type="EC" id="3.1.1.32" evidence="7"/>
<keyword evidence="15" id="KW-0442">Lipid degradation</keyword>
<organism evidence="21 22">
    <name type="scientific">Gillisia lutea</name>
    <dbReference type="NCBI Taxonomy" id="2909668"/>
    <lineage>
        <taxon>Bacteria</taxon>
        <taxon>Pseudomonadati</taxon>
        <taxon>Bacteroidota</taxon>
        <taxon>Flavobacteriia</taxon>
        <taxon>Flavobacteriales</taxon>
        <taxon>Flavobacteriaceae</taxon>
        <taxon>Gillisia</taxon>
    </lineage>
</organism>
<dbReference type="RefSeq" id="WP_236132680.1">
    <property type="nucleotide sequence ID" value="NZ_JAKGTH010000006.1"/>
</dbReference>
<evidence type="ECO:0000256" key="7">
    <source>
        <dbReference type="ARBA" id="ARBA00013179"/>
    </source>
</evidence>
<comment type="subcellular location">
    <subcellularLocation>
        <location evidence="4">Cell outer membrane</location>
        <topology evidence="4">Multi-pass membrane protein</topology>
    </subcellularLocation>
</comment>
<evidence type="ECO:0000256" key="15">
    <source>
        <dbReference type="ARBA" id="ARBA00022963"/>
    </source>
</evidence>
<dbReference type="PANTHER" id="PTHR40457:SF1">
    <property type="entry name" value="PHOSPHOLIPASE A1"/>
    <property type="match status" value="1"/>
</dbReference>
<evidence type="ECO:0000313" key="21">
    <source>
        <dbReference type="EMBL" id="MCF4100539.1"/>
    </source>
</evidence>
<proteinExistence type="inferred from homology"/>
<evidence type="ECO:0000256" key="2">
    <source>
        <dbReference type="ARBA" id="ARBA00001604"/>
    </source>
</evidence>
<keyword evidence="10 20" id="KW-0812">Transmembrane</keyword>
<dbReference type="Proteomes" id="UP001179363">
    <property type="component" value="Unassembled WGS sequence"/>
</dbReference>
<keyword evidence="18" id="KW-0998">Cell outer membrane</keyword>
<dbReference type="PANTHER" id="PTHR40457">
    <property type="entry name" value="PHOSPHOLIPASE A1"/>
    <property type="match status" value="1"/>
</dbReference>
<evidence type="ECO:0000256" key="5">
    <source>
        <dbReference type="ARBA" id="ARBA00010525"/>
    </source>
</evidence>
<keyword evidence="13" id="KW-0378">Hydrolase</keyword>
<evidence type="ECO:0000256" key="12">
    <source>
        <dbReference type="ARBA" id="ARBA00022729"/>
    </source>
</evidence>
<keyword evidence="16" id="KW-0443">Lipid metabolism</keyword>
<protein>
    <recommendedName>
        <fullName evidence="19">Phosphatidylcholine 1-acylhydrolase</fullName>
        <ecNumber evidence="7">3.1.1.32</ecNumber>
        <ecNumber evidence="8">3.1.1.4</ecNumber>
    </recommendedName>
</protein>
<comment type="similarity">
    <text evidence="5">Belongs to the phospholipase A1 family.</text>
</comment>
<evidence type="ECO:0000256" key="9">
    <source>
        <dbReference type="ARBA" id="ARBA00022452"/>
    </source>
</evidence>
<evidence type="ECO:0000256" key="11">
    <source>
        <dbReference type="ARBA" id="ARBA00022723"/>
    </source>
</evidence>
<gene>
    <name evidence="21" type="ORF">L1I30_02555</name>
</gene>
<dbReference type="Gene3D" id="2.40.230.10">
    <property type="entry name" value="Phospholipase A1"/>
    <property type="match status" value="1"/>
</dbReference>
<name>A0ABS9EEE8_9FLAO</name>
<accession>A0ABS9EEE8</accession>
<evidence type="ECO:0000256" key="6">
    <source>
        <dbReference type="ARBA" id="ARBA00011702"/>
    </source>
</evidence>
<dbReference type="InterPro" id="IPR036541">
    <property type="entry name" value="PLipase_A1_sf"/>
</dbReference>
<comment type="catalytic activity">
    <reaction evidence="2">
        <text>a 1,2-diacyl-sn-glycero-3-phosphocholine + H2O = a 1-acyl-sn-glycero-3-phosphocholine + a fatty acid + H(+)</text>
        <dbReference type="Rhea" id="RHEA:15801"/>
        <dbReference type="ChEBI" id="CHEBI:15377"/>
        <dbReference type="ChEBI" id="CHEBI:15378"/>
        <dbReference type="ChEBI" id="CHEBI:28868"/>
        <dbReference type="ChEBI" id="CHEBI:57643"/>
        <dbReference type="ChEBI" id="CHEBI:58168"/>
        <dbReference type="EC" id="3.1.1.4"/>
    </reaction>
</comment>
<evidence type="ECO:0000256" key="18">
    <source>
        <dbReference type="ARBA" id="ARBA00023237"/>
    </source>
</evidence>
<evidence type="ECO:0000256" key="20">
    <source>
        <dbReference type="SAM" id="Phobius"/>
    </source>
</evidence>
<evidence type="ECO:0000256" key="16">
    <source>
        <dbReference type="ARBA" id="ARBA00023098"/>
    </source>
</evidence>
<reference evidence="21" key="1">
    <citation type="submission" date="2022-01" db="EMBL/GenBank/DDBJ databases">
        <title>Gillisia lutea sp. nov., isolated from marine plastic residues from the Malvarosa beach (Valencia, Spain).</title>
        <authorList>
            <person name="Vidal-Verdu A."/>
            <person name="Molina-Menor E."/>
            <person name="Satari L."/>
            <person name="Pascual J."/>
            <person name="Pereto J."/>
            <person name="Porcar M."/>
        </authorList>
    </citation>
    <scope>NUCLEOTIDE SEQUENCE</scope>
    <source>
        <strain evidence="21">M10.2A</strain>
    </source>
</reference>
<dbReference type="InterPro" id="IPR003187">
    <property type="entry name" value="PLipase_A1"/>
</dbReference>
<dbReference type="PRINTS" id="PR01486">
    <property type="entry name" value="PHPHLIPASEA1"/>
</dbReference>
<evidence type="ECO:0000256" key="1">
    <source>
        <dbReference type="ARBA" id="ARBA00000111"/>
    </source>
</evidence>